<keyword evidence="1" id="KW-0479">Metal-binding</keyword>
<reference evidence="6 7" key="1">
    <citation type="submission" date="2024-04" db="EMBL/GenBank/DDBJ databases">
        <title>Tritrichomonas musculus Genome.</title>
        <authorList>
            <person name="Alves-Ferreira E."/>
            <person name="Grigg M."/>
            <person name="Lorenzi H."/>
            <person name="Galac M."/>
        </authorList>
    </citation>
    <scope>NUCLEOTIDE SEQUENCE [LARGE SCALE GENOMIC DNA]</scope>
    <source>
        <strain evidence="6 7">EAF2021</strain>
    </source>
</reference>
<keyword evidence="7" id="KW-1185">Reference proteome</keyword>
<dbReference type="SUPFAM" id="SSF81301">
    <property type="entry name" value="Nucleotidyltransferase"/>
    <property type="match status" value="1"/>
</dbReference>
<feature type="compositionally biased region" description="Basic and acidic residues" evidence="3">
    <location>
        <begin position="402"/>
        <end position="414"/>
    </location>
</feature>
<accession>A0ABR2INI4</accession>
<dbReference type="Gene3D" id="1.10.1410.10">
    <property type="match status" value="1"/>
</dbReference>
<dbReference type="Proteomes" id="UP001470230">
    <property type="component" value="Unassembled WGS sequence"/>
</dbReference>
<dbReference type="Pfam" id="PF03828">
    <property type="entry name" value="PAP_assoc"/>
    <property type="match status" value="1"/>
</dbReference>
<dbReference type="InterPro" id="IPR045862">
    <property type="entry name" value="Trf4-like"/>
</dbReference>
<dbReference type="CDD" id="cd05402">
    <property type="entry name" value="NT_PAP_TUTase"/>
    <property type="match status" value="1"/>
</dbReference>
<feature type="domain" description="Poly(A) RNA polymerase mitochondrial-like central palm" evidence="5">
    <location>
        <begin position="63"/>
        <end position="189"/>
    </location>
</feature>
<dbReference type="Pfam" id="PF22600">
    <property type="entry name" value="MTPAP-like_central"/>
    <property type="match status" value="1"/>
</dbReference>
<dbReference type="PANTHER" id="PTHR23092:SF15">
    <property type="entry name" value="INACTIVE NON-CANONICAL POLY(A) RNA POLYMERASE PROTEIN TRF4-2-RELATED"/>
    <property type="match status" value="1"/>
</dbReference>
<feature type="region of interest" description="Disordered" evidence="3">
    <location>
        <begin position="378"/>
        <end position="414"/>
    </location>
</feature>
<dbReference type="InterPro" id="IPR002058">
    <property type="entry name" value="PAP_assoc"/>
</dbReference>
<evidence type="ECO:0000256" key="2">
    <source>
        <dbReference type="ARBA" id="ARBA00022842"/>
    </source>
</evidence>
<feature type="compositionally biased region" description="Basic and acidic residues" evidence="3">
    <location>
        <begin position="378"/>
        <end position="388"/>
    </location>
</feature>
<evidence type="ECO:0000259" key="4">
    <source>
        <dbReference type="Pfam" id="PF03828"/>
    </source>
</evidence>
<dbReference type="EMBL" id="JAPFFF010000015">
    <property type="protein sequence ID" value="KAK8866485.1"/>
    <property type="molecule type" value="Genomic_DNA"/>
</dbReference>
<sequence length="480" mass="56076">MVLEFDQYSFQFNCNHVVLILMISPELDEFCKSVRVQPCHLPSINCPWCNGKEYKHFQQSMCIHREILDFTRWIQPTLEENQLRFIVIKKFRNAVKLLWPRASILCHGSSATGTYLPNGDIDFLVINAPKIKSDISLLQELNSHLKSLSMFKSSLVIKSAKCPIIKGTEKPFGFKIDISINNNNGILNVQRNKNLMKKYPQIYPLLFVLKFFLLENNLDQPYQGGISTNTLQQMIIFIIQSTPPAQRMNLGSLLSSFLQTFGVFFNYITTGISTRFGGFLFSRMDVENVNWKNPVNICVEDPQIPGLFLGENAFEINTFRNQCFIAFNQLKKTNQNEQSLLLRFIHGSDIITKSRKSMKELYDSVLHKKLKIERYEDEYKSNDSDNNRSRNRRNRPFFSIDIPKDKDKDKRDKRINIDSDHMDYSFYYHLKDKNKNSDQNKKQSFIAPSYNLSSKNFMSSSTTSNNKNFYSFQKPLLYRR</sequence>
<proteinExistence type="predicted"/>
<dbReference type="SUPFAM" id="SSF81631">
    <property type="entry name" value="PAP/OAS1 substrate-binding domain"/>
    <property type="match status" value="1"/>
</dbReference>
<evidence type="ECO:0000313" key="7">
    <source>
        <dbReference type="Proteomes" id="UP001470230"/>
    </source>
</evidence>
<keyword evidence="2" id="KW-0460">Magnesium</keyword>
<dbReference type="Gene3D" id="3.30.460.10">
    <property type="entry name" value="Beta Polymerase, domain 2"/>
    <property type="match status" value="1"/>
</dbReference>
<gene>
    <name evidence="6" type="ORF">M9Y10_009449</name>
</gene>
<evidence type="ECO:0000259" key="5">
    <source>
        <dbReference type="Pfam" id="PF22600"/>
    </source>
</evidence>
<evidence type="ECO:0000256" key="1">
    <source>
        <dbReference type="ARBA" id="ARBA00022723"/>
    </source>
</evidence>
<name>A0ABR2INI4_9EUKA</name>
<protein>
    <submittedName>
        <fullName evidence="6">Non-canonical poly(A) RNA polymerase papd5</fullName>
    </submittedName>
</protein>
<evidence type="ECO:0000313" key="6">
    <source>
        <dbReference type="EMBL" id="KAK8866485.1"/>
    </source>
</evidence>
<evidence type="ECO:0000256" key="3">
    <source>
        <dbReference type="SAM" id="MobiDB-lite"/>
    </source>
</evidence>
<comment type="caution">
    <text evidence="6">The sequence shown here is derived from an EMBL/GenBank/DDBJ whole genome shotgun (WGS) entry which is preliminary data.</text>
</comment>
<feature type="domain" description="PAP-associated" evidence="4">
    <location>
        <begin position="249"/>
        <end position="304"/>
    </location>
</feature>
<organism evidence="6 7">
    <name type="scientific">Tritrichomonas musculus</name>
    <dbReference type="NCBI Taxonomy" id="1915356"/>
    <lineage>
        <taxon>Eukaryota</taxon>
        <taxon>Metamonada</taxon>
        <taxon>Parabasalia</taxon>
        <taxon>Tritrichomonadida</taxon>
        <taxon>Tritrichomonadidae</taxon>
        <taxon>Tritrichomonas</taxon>
    </lineage>
</organism>
<dbReference type="InterPro" id="IPR054708">
    <property type="entry name" value="MTPAP-like_central"/>
</dbReference>
<dbReference type="InterPro" id="IPR043519">
    <property type="entry name" value="NT_sf"/>
</dbReference>
<dbReference type="PANTHER" id="PTHR23092">
    <property type="entry name" value="POLY(A) RNA POLYMERASE"/>
    <property type="match status" value="1"/>
</dbReference>